<evidence type="ECO:0000313" key="2">
    <source>
        <dbReference type="EMBL" id="PIZ47480.1"/>
    </source>
</evidence>
<dbReference type="InterPro" id="IPR013783">
    <property type="entry name" value="Ig-like_fold"/>
</dbReference>
<proteinExistence type="predicted"/>
<evidence type="ECO:0008006" key="4">
    <source>
        <dbReference type="Google" id="ProtNLM"/>
    </source>
</evidence>
<keyword evidence="1" id="KW-0472">Membrane</keyword>
<feature type="transmembrane region" description="Helical" evidence="1">
    <location>
        <begin position="594"/>
        <end position="616"/>
    </location>
</feature>
<comment type="caution">
    <text evidence="2">The sequence shown here is derived from an EMBL/GenBank/DDBJ whole genome shotgun (WGS) entry which is preliminary data.</text>
</comment>
<reference evidence="3" key="1">
    <citation type="submission" date="2017-09" db="EMBL/GenBank/DDBJ databases">
        <title>Depth-based differentiation of microbial function through sediment-hosted aquifers and enrichment of novel symbionts in the deep terrestrial subsurface.</title>
        <authorList>
            <person name="Probst A.J."/>
            <person name="Ladd B."/>
            <person name="Jarett J.K."/>
            <person name="Geller-Mcgrath D.E."/>
            <person name="Sieber C.M.K."/>
            <person name="Emerson J.B."/>
            <person name="Anantharaman K."/>
            <person name="Thomas B.C."/>
            <person name="Malmstrom R."/>
            <person name="Stieglmeier M."/>
            <person name="Klingl A."/>
            <person name="Woyke T."/>
            <person name="Ryan C.M."/>
            <person name="Banfield J.F."/>
        </authorList>
    </citation>
    <scope>NUCLEOTIDE SEQUENCE [LARGE SCALE GENOMIC DNA]</scope>
</reference>
<gene>
    <name evidence="2" type="ORF">COY32_01615</name>
</gene>
<dbReference type="EMBL" id="PFNL01000046">
    <property type="protein sequence ID" value="PIZ47480.1"/>
    <property type="molecule type" value="Genomic_DNA"/>
</dbReference>
<keyword evidence="1" id="KW-1133">Transmembrane helix</keyword>
<dbReference type="AlphaFoldDB" id="A0A2M7TKS4"/>
<dbReference type="Proteomes" id="UP000228920">
    <property type="component" value="Unassembled WGS sequence"/>
</dbReference>
<evidence type="ECO:0000313" key="3">
    <source>
        <dbReference type="Proteomes" id="UP000228920"/>
    </source>
</evidence>
<protein>
    <recommendedName>
        <fullName evidence="4">Bacterial Ig-like domain-containing protein</fullName>
    </recommendedName>
</protein>
<evidence type="ECO:0000256" key="1">
    <source>
        <dbReference type="SAM" id="Phobius"/>
    </source>
</evidence>
<sequence>MQFRAILRMFLPKPHYVLTFGMVVVTLSMLFQYKQNYLLSFADNSLTTMTNNTTSDTPARDFTLRIIPEQIALKPLQVVQFKALVTTPDGLDHLAPKDYTIWSIHGGGGQISQDGEFLAGYIPGDFLSTITVSVLGKQATASVRIADTVNVSPSPTPGLTIVSITPTNKPLAPPFPTLTPAPINTPAIEPQDDSIIPIFQTPTPTLIDPQNLPSSTPIPPKTPTPFVTKPPFTTVAPNTQSTKTITTSNIYNDSQTQLCLRTVYGDEIYRTYFDPTGDKKDSGELGTLISAAQRCYKTTRNVNIDEETQTCLKNTLTPKRFTEISVDKAQPTAEEYKLAKQCTTAPNEITYVHKSNVDPTLVECLKIYLGRDELSQIIEKNRKPNPEEIQKARLCFSLDEEVTQPPIIATLPEETTSCLVQVIGESRIKEIQSHTSIPTDDETTRATECFSQTLDSTQTTFMPVASEQLPFLKTATSSETSITRVRAQTYETTEVLLLSGKATPLTVVDIYIFSNPIIVSTTADANGDWTYELSYHLEDGTHEAYSVVQHPEKGYVKSEVMSFNVAHAQATSDTTLPELLVEPIAPSTIATRNYLVVTVGIVIIGVIILLIGYYWFIKNNHSEFIVENQPDQV</sequence>
<dbReference type="Gene3D" id="2.60.40.10">
    <property type="entry name" value="Immunoglobulins"/>
    <property type="match status" value="1"/>
</dbReference>
<keyword evidence="1" id="KW-0812">Transmembrane</keyword>
<name>A0A2M7TKS4_UNCKA</name>
<accession>A0A2M7TKS4</accession>
<organism evidence="2 3">
    <name type="scientific">candidate division WWE3 bacterium CG_4_10_14_0_2_um_filter_41_14</name>
    <dbReference type="NCBI Taxonomy" id="1975072"/>
    <lineage>
        <taxon>Bacteria</taxon>
        <taxon>Katanobacteria</taxon>
    </lineage>
</organism>